<keyword evidence="6" id="KW-0255">Endonuclease</keyword>
<keyword evidence="7" id="KW-0378">Hydrolase</keyword>
<feature type="domain" description="RNase H type-1" evidence="9">
    <location>
        <begin position="81"/>
        <end position="230"/>
    </location>
</feature>
<evidence type="ECO:0000313" key="11">
    <source>
        <dbReference type="Proteomes" id="UP001316803"/>
    </source>
</evidence>
<feature type="compositionally biased region" description="Acidic residues" evidence="8">
    <location>
        <begin position="356"/>
        <end position="374"/>
    </location>
</feature>
<dbReference type="InterPro" id="IPR012337">
    <property type="entry name" value="RNaseH-like_sf"/>
</dbReference>
<evidence type="ECO:0000256" key="3">
    <source>
        <dbReference type="ARBA" id="ARBA00012180"/>
    </source>
</evidence>
<evidence type="ECO:0000259" key="9">
    <source>
        <dbReference type="PROSITE" id="PS50879"/>
    </source>
</evidence>
<organism evidence="10 11">
    <name type="scientific">Knufia fluminis</name>
    <dbReference type="NCBI Taxonomy" id="191047"/>
    <lineage>
        <taxon>Eukaryota</taxon>
        <taxon>Fungi</taxon>
        <taxon>Dikarya</taxon>
        <taxon>Ascomycota</taxon>
        <taxon>Pezizomycotina</taxon>
        <taxon>Eurotiomycetes</taxon>
        <taxon>Chaetothyriomycetidae</taxon>
        <taxon>Chaetothyriales</taxon>
        <taxon>Trichomeriaceae</taxon>
        <taxon>Knufia</taxon>
    </lineage>
</organism>
<dbReference type="Pfam" id="PF00075">
    <property type="entry name" value="RNase_H"/>
    <property type="match status" value="1"/>
</dbReference>
<feature type="region of interest" description="Disordered" evidence="8">
    <location>
        <begin position="261"/>
        <end position="308"/>
    </location>
</feature>
<feature type="region of interest" description="Disordered" evidence="8">
    <location>
        <begin position="349"/>
        <end position="378"/>
    </location>
</feature>
<feature type="compositionally biased region" description="Polar residues" evidence="8">
    <location>
        <begin position="277"/>
        <end position="292"/>
    </location>
</feature>
<evidence type="ECO:0000256" key="2">
    <source>
        <dbReference type="ARBA" id="ARBA00005300"/>
    </source>
</evidence>
<evidence type="ECO:0000256" key="8">
    <source>
        <dbReference type="SAM" id="MobiDB-lite"/>
    </source>
</evidence>
<evidence type="ECO:0000256" key="4">
    <source>
        <dbReference type="ARBA" id="ARBA00022722"/>
    </source>
</evidence>
<comment type="similarity">
    <text evidence="2">Belongs to the RNase H family.</text>
</comment>
<feature type="region of interest" description="Disordered" evidence="8">
    <location>
        <begin position="412"/>
        <end position="464"/>
    </location>
</feature>
<accession>A0AAN8EDY5</accession>
<keyword evidence="11" id="KW-1185">Reference proteome</keyword>
<dbReference type="EC" id="3.1.26.4" evidence="3"/>
<evidence type="ECO:0000256" key="6">
    <source>
        <dbReference type="ARBA" id="ARBA00022759"/>
    </source>
</evidence>
<dbReference type="AlphaFoldDB" id="A0AAN8EDY5"/>
<protein>
    <recommendedName>
        <fullName evidence="3">ribonuclease H</fullName>
        <ecNumber evidence="3">3.1.26.4</ecNumber>
    </recommendedName>
</protein>
<proteinExistence type="inferred from homology"/>
<reference evidence="10 11" key="1">
    <citation type="submission" date="2022-12" db="EMBL/GenBank/DDBJ databases">
        <title>Genomic features and morphological characterization of a novel Knufia sp. strain isolated from spacecraft assembly facility.</title>
        <authorList>
            <person name="Teixeira M."/>
            <person name="Chander A.M."/>
            <person name="Stajich J.E."/>
            <person name="Venkateswaran K."/>
        </authorList>
    </citation>
    <scope>NUCLEOTIDE SEQUENCE [LARGE SCALE GENOMIC DNA]</scope>
    <source>
        <strain evidence="10 11">FJI-L2-BK-P2</strain>
    </source>
</reference>
<sequence>MALHGQLPHHLPESSQSHCGHDLHSSGFIIDEPAFEPPPVFPLTDLACMHILAARILEDVEYEAVDEIQRISKAEDAISTWRSRLVLYTDSSNGLAYSVTWRSPNCNTLWHDSIHRLPCKIDNNWAELLAIYKATEIAYQKVAQLGNKITTIIVYTDSQTAINTITGFQAQSASTQRKFHFQQELAYLKYMVRSLLESGIHFDIRWVKAHDSAYSLGNHRADRLAGHAATSCRLVNTHIVQQSILTDLSDYPRKSVVELTTGSSERSKTGLSKERVNTTNNALGRPSTSVPNIKQGPKHAGRPTFSKTKEVLSSRIEKTMTKIKARVDVKKTALRVYSRIRAKVGYGAEAQSYEEATSDDREEDPNQEPVEELDTGVGNNFTVEETNLQTGTQLQPSPESTVEQNVMPHGLNMNDSQGESRASGLLSPHHGKTSSIGGKGDATSIGNGANKKKQTTSIGNPAVQDPAPVRRLWAAQFAKNLAILLRGKGKVEVQDLIRRTHIALNPTTTNQNYLRHMSTLADVAAQAIENLRASGKPLSEDQEILLIVLNGVVQELGEYLD</sequence>
<dbReference type="GO" id="GO:0046872">
    <property type="term" value="F:metal ion binding"/>
    <property type="evidence" value="ECO:0007669"/>
    <property type="project" value="UniProtKB-KW"/>
</dbReference>
<dbReference type="Proteomes" id="UP001316803">
    <property type="component" value="Unassembled WGS sequence"/>
</dbReference>
<dbReference type="PROSITE" id="PS50879">
    <property type="entry name" value="RNASE_H_1"/>
    <property type="match status" value="1"/>
</dbReference>
<evidence type="ECO:0000313" key="10">
    <source>
        <dbReference type="EMBL" id="KAK5953238.1"/>
    </source>
</evidence>
<comment type="catalytic activity">
    <reaction evidence="1">
        <text>Endonucleolytic cleavage to 5'-phosphomonoester.</text>
        <dbReference type="EC" id="3.1.26.4"/>
    </reaction>
</comment>
<feature type="compositionally biased region" description="Basic and acidic residues" evidence="8">
    <location>
        <begin position="265"/>
        <end position="276"/>
    </location>
</feature>
<dbReference type="PANTHER" id="PTHR10642">
    <property type="entry name" value="RIBONUCLEASE H1"/>
    <property type="match status" value="1"/>
</dbReference>
<keyword evidence="5" id="KW-0479">Metal-binding</keyword>
<evidence type="ECO:0000256" key="7">
    <source>
        <dbReference type="ARBA" id="ARBA00022801"/>
    </source>
</evidence>
<dbReference type="GO" id="GO:0043137">
    <property type="term" value="P:DNA replication, removal of RNA primer"/>
    <property type="evidence" value="ECO:0007669"/>
    <property type="project" value="TreeGrafter"/>
</dbReference>
<evidence type="ECO:0000256" key="1">
    <source>
        <dbReference type="ARBA" id="ARBA00000077"/>
    </source>
</evidence>
<comment type="caution">
    <text evidence="10">The sequence shown here is derived from an EMBL/GenBank/DDBJ whole genome shotgun (WGS) entry which is preliminary data.</text>
</comment>
<name>A0AAN8EDY5_9EURO</name>
<dbReference type="Gene3D" id="3.30.420.10">
    <property type="entry name" value="Ribonuclease H-like superfamily/Ribonuclease H"/>
    <property type="match status" value="1"/>
</dbReference>
<gene>
    <name evidence="10" type="ORF">OHC33_005806</name>
</gene>
<keyword evidence="4" id="KW-0540">Nuclease</keyword>
<dbReference type="InterPro" id="IPR036397">
    <property type="entry name" value="RNaseH_sf"/>
</dbReference>
<dbReference type="EMBL" id="JAKLMC020000012">
    <property type="protein sequence ID" value="KAK5953238.1"/>
    <property type="molecule type" value="Genomic_DNA"/>
</dbReference>
<dbReference type="SUPFAM" id="SSF53098">
    <property type="entry name" value="Ribonuclease H-like"/>
    <property type="match status" value="1"/>
</dbReference>
<evidence type="ECO:0000256" key="5">
    <source>
        <dbReference type="ARBA" id="ARBA00022723"/>
    </source>
</evidence>
<dbReference type="InterPro" id="IPR050092">
    <property type="entry name" value="RNase_H"/>
</dbReference>
<dbReference type="InterPro" id="IPR002156">
    <property type="entry name" value="RNaseH_domain"/>
</dbReference>
<dbReference type="PANTHER" id="PTHR10642:SF26">
    <property type="entry name" value="RIBONUCLEASE H1"/>
    <property type="match status" value="1"/>
</dbReference>
<dbReference type="GO" id="GO:0003676">
    <property type="term" value="F:nucleic acid binding"/>
    <property type="evidence" value="ECO:0007669"/>
    <property type="project" value="InterPro"/>
</dbReference>
<dbReference type="GO" id="GO:0004523">
    <property type="term" value="F:RNA-DNA hybrid ribonuclease activity"/>
    <property type="evidence" value="ECO:0007669"/>
    <property type="project" value="UniProtKB-EC"/>
</dbReference>